<comment type="caution">
    <text evidence="2">The sequence shown here is derived from an EMBL/GenBank/DDBJ whole genome shotgun (WGS) entry which is preliminary data.</text>
</comment>
<keyword evidence="3" id="KW-1185">Reference proteome</keyword>
<dbReference type="CDD" id="cd02440">
    <property type="entry name" value="AdoMet_MTases"/>
    <property type="match status" value="1"/>
</dbReference>
<dbReference type="Pfam" id="PF08241">
    <property type="entry name" value="Methyltransf_11"/>
    <property type="match status" value="1"/>
</dbReference>
<gene>
    <name evidence="2" type="ORF">IOQ59_07975</name>
</gene>
<dbReference type="EMBL" id="JADEYS010000006">
    <property type="protein sequence ID" value="MBE9397194.1"/>
    <property type="molecule type" value="Genomic_DNA"/>
</dbReference>
<reference evidence="2" key="1">
    <citation type="submission" date="2020-10" db="EMBL/GenBank/DDBJ databases">
        <title>Bacterium isolated from coastal waters sediment.</title>
        <authorList>
            <person name="Chen R.-J."/>
            <person name="Lu D.-C."/>
            <person name="Zhu K.-L."/>
            <person name="Du Z.-J."/>
        </authorList>
    </citation>
    <scope>NUCLEOTIDE SEQUENCE</scope>
    <source>
        <strain evidence="2">N1Y112</strain>
    </source>
</reference>
<dbReference type="RefSeq" id="WP_193952738.1">
    <property type="nucleotide sequence ID" value="NZ_JADEYS010000006.1"/>
</dbReference>
<dbReference type="GO" id="GO:0008757">
    <property type="term" value="F:S-adenosylmethionine-dependent methyltransferase activity"/>
    <property type="evidence" value="ECO:0007669"/>
    <property type="project" value="InterPro"/>
</dbReference>
<proteinExistence type="predicted"/>
<dbReference type="SUPFAM" id="SSF53335">
    <property type="entry name" value="S-adenosyl-L-methionine-dependent methyltransferases"/>
    <property type="match status" value="1"/>
</dbReference>
<dbReference type="InterPro" id="IPR013216">
    <property type="entry name" value="Methyltransf_11"/>
</dbReference>
<sequence>MSFQSQPPLKVMTPDLKAWFDSEVGRELLEAESALISRILPTLFGYHLVQIGVDSRICLYDESPVRNKFVVVPALALGLADNCVVADSSELPFEQHSVDVVILHHALDFAQSPHQVLREAARILRPGGHMLVVGFNPSSLWGLYRRFKGKQPKAPWNGHFISHRRLSDWFQLLELTELKRRSEYFLAPFENEKWRKRCCVFERWGHRAFKERGAFTLMLARKDVAGMTPIKEERARGRLINLPVAEPSVRGQISEGRSDLYRRRLQR</sequence>
<feature type="domain" description="Methyltransferase type 11" evidence="1">
    <location>
        <begin position="82"/>
        <end position="131"/>
    </location>
</feature>
<name>A0A8J7FCH6_9GAMM</name>
<evidence type="ECO:0000313" key="3">
    <source>
        <dbReference type="Proteomes" id="UP000640333"/>
    </source>
</evidence>
<dbReference type="GO" id="GO:0032259">
    <property type="term" value="P:methylation"/>
    <property type="evidence" value="ECO:0007669"/>
    <property type="project" value="UniProtKB-KW"/>
</dbReference>
<accession>A0A8J7FCH6</accession>
<dbReference type="AlphaFoldDB" id="A0A8J7FCH6"/>
<evidence type="ECO:0000259" key="1">
    <source>
        <dbReference type="Pfam" id="PF08241"/>
    </source>
</evidence>
<organism evidence="2 3">
    <name type="scientific">Pontibacterium sinense</name>
    <dbReference type="NCBI Taxonomy" id="2781979"/>
    <lineage>
        <taxon>Bacteria</taxon>
        <taxon>Pseudomonadati</taxon>
        <taxon>Pseudomonadota</taxon>
        <taxon>Gammaproteobacteria</taxon>
        <taxon>Oceanospirillales</taxon>
        <taxon>Oceanospirillaceae</taxon>
        <taxon>Pontibacterium</taxon>
    </lineage>
</organism>
<dbReference type="InterPro" id="IPR029063">
    <property type="entry name" value="SAM-dependent_MTases_sf"/>
</dbReference>
<keyword evidence="2" id="KW-0808">Transferase</keyword>
<dbReference type="Proteomes" id="UP000640333">
    <property type="component" value="Unassembled WGS sequence"/>
</dbReference>
<dbReference type="Gene3D" id="3.40.50.150">
    <property type="entry name" value="Vaccinia Virus protein VP39"/>
    <property type="match status" value="1"/>
</dbReference>
<evidence type="ECO:0000313" key="2">
    <source>
        <dbReference type="EMBL" id="MBE9397194.1"/>
    </source>
</evidence>
<protein>
    <submittedName>
        <fullName evidence="2">Class I SAM-dependent methyltransferase</fullName>
    </submittedName>
</protein>
<keyword evidence="2" id="KW-0489">Methyltransferase</keyword>